<dbReference type="RefSeq" id="WP_207826063.1">
    <property type="nucleotide sequence ID" value="NZ_CP062006.1"/>
</dbReference>
<feature type="domain" description="FecR protein" evidence="2">
    <location>
        <begin position="91"/>
        <end position="177"/>
    </location>
</feature>
<evidence type="ECO:0000256" key="1">
    <source>
        <dbReference type="SAM" id="Phobius"/>
    </source>
</evidence>
<dbReference type="PANTHER" id="PTHR30273:SF2">
    <property type="entry name" value="PROTEIN FECR"/>
    <property type="match status" value="1"/>
</dbReference>
<keyword evidence="1" id="KW-0472">Membrane</keyword>
<reference evidence="4 5" key="1">
    <citation type="submission" date="2020-09" db="EMBL/GenBank/DDBJ databases">
        <title>Brevundimonas sp. LVF1 isolated from an oligotrophic pond in Goettingen, Germany.</title>
        <authorList>
            <person name="Friedrich I."/>
            <person name="Klassen A."/>
            <person name="Neubauer H."/>
            <person name="Schneider D."/>
            <person name="Hertel R."/>
            <person name="Daniel R."/>
        </authorList>
    </citation>
    <scope>NUCLEOTIDE SEQUENCE [LARGE SCALE GENOMIC DNA]</scope>
    <source>
        <strain evidence="4 5">LVF1</strain>
    </source>
</reference>
<dbReference type="InterPro" id="IPR012373">
    <property type="entry name" value="Ferrdict_sens_TM"/>
</dbReference>
<dbReference type="PIRSF" id="PIRSF018266">
    <property type="entry name" value="FecR"/>
    <property type="match status" value="1"/>
</dbReference>
<dbReference type="PANTHER" id="PTHR30273">
    <property type="entry name" value="PERIPLASMIC SIGNAL SENSOR AND SIGMA FACTOR ACTIVATOR FECR-RELATED"/>
    <property type="match status" value="1"/>
</dbReference>
<keyword evidence="1" id="KW-0812">Transmembrane</keyword>
<dbReference type="Gene3D" id="3.55.50.30">
    <property type="match status" value="1"/>
</dbReference>
<evidence type="ECO:0000259" key="3">
    <source>
        <dbReference type="Pfam" id="PF16344"/>
    </source>
</evidence>
<dbReference type="Gene3D" id="2.60.120.1440">
    <property type="match status" value="1"/>
</dbReference>
<dbReference type="Pfam" id="PF04773">
    <property type="entry name" value="FecR"/>
    <property type="match status" value="1"/>
</dbReference>
<protein>
    <submittedName>
        <fullName evidence="4">FecR domain-containing protein</fullName>
    </submittedName>
</protein>
<name>A0ABX7SMQ2_9CAUL</name>
<dbReference type="EMBL" id="CP062006">
    <property type="protein sequence ID" value="QTC88634.1"/>
    <property type="molecule type" value="Genomic_DNA"/>
</dbReference>
<feature type="domain" description="Protein FecR C-terminal" evidence="3">
    <location>
        <begin position="224"/>
        <end position="286"/>
    </location>
</feature>
<gene>
    <name evidence="4" type="ORF">IFE19_04480</name>
</gene>
<evidence type="ECO:0000313" key="4">
    <source>
        <dbReference type="EMBL" id="QTC88634.1"/>
    </source>
</evidence>
<evidence type="ECO:0000259" key="2">
    <source>
        <dbReference type="Pfam" id="PF04773"/>
    </source>
</evidence>
<keyword evidence="1" id="KW-1133">Transmembrane helix</keyword>
<sequence length="295" mass="32101">MQLDAWLKDRPDRQALLRRHEALIDDPALARAGRDLRQARNTRQARRETWFKQPRLVAAMGAGLATAAVTIIIGVNMLPRGERLVGTPGTPAPVVLADGSEVRLNGLSEVRVELGRQERLLHLKGEGFFEVAADKARPFSVDVDGVRVTAVGTRFNVDQRKSAGGDAVEVVVFEGVVDVTSDRGMSMRVRAGQKAIVSGGVVERASLIRPEASTDIPSWAKGWLEFNEASLGRVAEDLERASGVQVDLKGAAVRRIQVSGRFAYDQPENALEAIARLHGLTLTRKGPDRFEISEG</sequence>
<keyword evidence="5" id="KW-1185">Reference proteome</keyword>
<accession>A0ABX7SMQ2</accession>
<proteinExistence type="predicted"/>
<dbReference type="InterPro" id="IPR032508">
    <property type="entry name" value="FecR_C"/>
</dbReference>
<evidence type="ECO:0000313" key="5">
    <source>
        <dbReference type="Proteomes" id="UP000663942"/>
    </source>
</evidence>
<organism evidence="4 5">
    <name type="scientific">Brevundimonas pondensis</name>
    <dbReference type="NCBI Taxonomy" id="2774189"/>
    <lineage>
        <taxon>Bacteria</taxon>
        <taxon>Pseudomonadati</taxon>
        <taxon>Pseudomonadota</taxon>
        <taxon>Alphaproteobacteria</taxon>
        <taxon>Caulobacterales</taxon>
        <taxon>Caulobacteraceae</taxon>
        <taxon>Brevundimonas</taxon>
    </lineage>
</organism>
<dbReference type="InterPro" id="IPR006860">
    <property type="entry name" value="FecR"/>
</dbReference>
<dbReference type="Pfam" id="PF16344">
    <property type="entry name" value="FecR_C"/>
    <property type="match status" value="1"/>
</dbReference>
<feature type="transmembrane region" description="Helical" evidence="1">
    <location>
        <begin position="56"/>
        <end position="78"/>
    </location>
</feature>
<dbReference type="Proteomes" id="UP000663942">
    <property type="component" value="Chromosome"/>
</dbReference>